<sequence length="199" mass="21986">MPWTADQATPFVPSDFCNLDPTSILKPMDLVTIGADLAWMLDVKREDLAGWYRTLGLALFERFGLTRLPQRPAFADAVQGADLMRALGAVDIPDWSNGLGRAWAFREHLLALPSHVSGVLEGHPFQLSVSHQEMPPPLRPMAEDVADHMLKHSGAAKEIARKLDWTIIGLWGCPLERLELKVTVAELAASGLEIQTFEP</sequence>
<dbReference type="AlphaFoldDB" id="A0A3A8QIQ0"/>
<gene>
    <name evidence="1" type="ORF">D7W81_21125</name>
</gene>
<dbReference type="RefSeq" id="WP_120557194.1">
    <property type="nucleotide sequence ID" value="NZ_RAWK01000124.1"/>
</dbReference>
<evidence type="ECO:0000313" key="2">
    <source>
        <dbReference type="Proteomes" id="UP000267003"/>
    </source>
</evidence>
<keyword evidence="2" id="KW-1185">Reference proteome</keyword>
<evidence type="ECO:0000313" key="1">
    <source>
        <dbReference type="EMBL" id="RKH63054.1"/>
    </source>
</evidence>
<proteinExistence type="predicted"/>
<name>A0A3A8QIQ0_9BACT</name>
<dbReference type="Proteomes" id="UP000267003">
    <property type="component" value="Unassembled WGS sequence"/>
</dbReference>
<accession>A0A3A8QIQ0</accession>
<dbReference type="OrthoDB" id="5512322at2"/>
<dbReference type="EMBL" id="RAWK01000124">
    <property type="protein sequence ID" value="RKH63054.1"/>
    <property type="molecule type" value="Genomic_DNA"/>
</dbReference>
<organism evidence="1 2">
    <name type="scientific">Corallococcus aberystwythensis</name>
    <dbReference type="NCBI Taxonomy" id="2316722"/>
    <lineage>
        <taxon>Bacteria</taxon>
        <taxon>Pseudomonadati</taxon>
        <taxon>Myxococcota</taxon>
        <taxon>Myxococcia</taxon>
        <taxon>Myxococcales</taxon>
        <taxon>Cystobacterineae</taxon>
        <taxon>Myxococcaceae</taxon>
        <taxon>Corallococcus</taxon>
    </lineage>
</organism>
<protein>
    <submittedName>
        <fullName evidence="1">Uncharacterized protein</fullName>
    </submittedName>
</protein>
<reference evidence="2" key="1">
    <citation type="submission" date="2018-09" db="EMBL/GenBank/DDBJ databases">
        <authorList>
            <person name="Livingstone P.G."/>
            <person name="Whitworth D.E."/>
        </authorList>
    </citation>
    <scope>NUCLEOTIDE SEQUENCE [LARGE SCALE GENOMIC DNA]</scope>
    <source>
        <strain evidence="2">AB050A</strain>
    </source>
</reference>
<comment type="caution">
    <text evidence="1">The sequence shown here is derived from an EMBL/GenBank/DDBJ whole genome shotgun (WGS) entry which is preliminary data.</text>
</comment>